<dbReference type="GO" id="GO:0008115">
    <property type="term" value="F:sarcosine oxidase activity"/>
    <property type="evidence" value="ECO:0007669"/>
    <property type="project" value="TreeGrafter"/>
</dbReference>
<evidence type="ECO:0000313" key="6">
    <source>
        <dbReference type="EMBL" id="TDL31594.1"/>
    </source>
</evidence>
<evidence type="ECO:0000256" key="2">
    <source>
        <dbReference type="ARBA" id="ARBA00022630"/>
    </source>
</evidence>
<dbReference type="Pfam" id="PF01266">
    <property type="entry name" value="DAO"/>
    <property type="match status" value="1"/>
</dbReference>
<proteinExistence type="predicted"/>
<dbReference type="InterPro" id="IPR045170">
    <property type="entry name" value="MTOX"/>
</dbReference>
<dbReference type="GO" id="GO:0050660">
    <property type="term" value="F:flavin adenine dinucleotide binding"/>
    <property type="evidence" value="ECO:0007669"/>
    <property type="project" value="InterPro"/>
</dbReference>
<dbReference type="SUPFAM" id="SSF54373">
    <property type="entry name" value="FAD-linked reductases, C-terminal domain"/>
    <property type="match status" value="1"/>
</dbReference>
<evidence type="ECO:0000256" key="1">
    <source>
        <dbReference type="ARBA" id="ARBA00001974"/>
    </source>
</evidence>
<accession>A0A4R5XJT7</accession>
<dbReference type="EMBL" id="SMZQ01000021">
    <property type="protein sequence ID" value="TDL31594.1"/>
    <property type="molecule type" value="Genomic_DNA"/>
</dbReference>
<dbReference type="EC" id="1.5.3.2" evidence="6"/>
<dbReference type="InterPro" id="IPR006076">
    <property type="entry name" value="FAD-dep_OxRdtase"/>
</dbReference>
<dbReference type="Gene3D" id="3.50.50.60">
    <property type="entry name" value="FAD/NAD(P)-binding domain"/>
    <property type="match status" value="1"/>
</dbReference>
<keyword evidence="2" id="KW-0285">Flavoprotein</keyword>
<dbReference type="NCBIfam" id="NF008425">
    <property type="entry name" value="PRK11259.1"/>
    <property type="match status" value="1"/>
</dbReference>
<dbReference type="AlphaFoldDB" id="A0A4R5XJT7"/>
<dbReference type="SUPFAM" id="SSF51905">
    <property type="entry name" value="FAD/NAD(P)-binding domain"/>
    <property type="match status" value="1"/>
</dbReference>
<evidence type="ECO:0000256" key="3">
    <source>
        <dbReference type="ARBA" id="ARBA00022827"/>
    </source>
</evidence>
<dbReference type="InterPro" id="IPR036188">
    <property type="entry name" value="FAD/NAD-bd_sf"/>
</dbReference>
<dbReference type="Proteomes" id="UP000294621">
    <property type="component" value="Unassembled WGS sequence"/>
</dbReference>
<dbReference type="GO" id="GO:0050131">
    <property type="term" value="F:N-methyl-L-amino-acid oxidase activity"/>
    <property type="evidence" value="ECO:0007669"/>
    <property type="project" value="UniProtKB-EC"/>
</dbReference>
<reference evidence="6 7" key="1">
    <citation type="submission" date="2019-03" db="EMBL/GenBank/DDBJ databases">
        <title>Genome Sequencing and Assembly of Various Microbes Isolated from Partially Reclaimed Soil and Acid Mine Drainage (AMD) Site.</title>
        <authorList>
            <person name="Steinbock B."/>
            <person name="Bechtold R."/>
            <person name="Sevigny J.L."/>
            <person name="Thomas D."/>
            <person name="Cuthill L.R."/>
            <person name="Aveiro Johannsen E.J."/>
            <person name="Thomas K."/>
            <person name="Ghosh A."/>
        </authorList>
    </citation>
    <scope>NUCLEOTIDE SEQUENCE [LARGE SCALE GENOMIC DNA]</scope>
    <source>
        <strain evidence="6 7">S-A1</strain>
    </source>
</reference>
<dbReference type="OrthoDB" id="9806257at2"/>
<keyword evidence="4 6" id="KW-0560">Oxidoreductase</keyword>
<sequence length="375" mass="40583">MSKQHYDVIVIGLGPWGSSAAWQLAARGKSVLGLDKFAPPHMHGSHGGATRLARQSSSAGAQYTTFTKRTFELWDVLAAKTGTRLLERSGTVFVGEPGSMWFDKTVASLNASDFEYDALDASTARKRFPWATIDDDEVAVWEPNGTVALVHPAIKALQSEARRLGATLRTGEAVQGWDESASGIVVSTDQGNYSADKVVVTVGARANHLMQLDLPYKVDRQVLANFRQDGPPKPAIYFAKPPGSDEAPAYGCSEPNGEWKFSVPGKGNWIDPEDLSQDLRPGDLERIQEVLSARLPDIDTTPVSTTVCMWSEVEDGHWVIGGHPESSKVVIGTGDMGRGFRYAAVVGEMLADHVDGISRPETNLFLPSRFATAKA</sequence>
<comment type="cofactor">
    <cofactor evidence="1">
        <name>FAD</name>
        <dbReference type="ChEBI" id="CHEBI:57692"/>
    </cofactor>
</comment>
<name>A0A4R5XJT7_9MICC</name>
<feature type="domain" description="FAD dependent oxidoreductase" evidence="5">
    <location>
        <begin position="7"/>
        <end position="352"/>
    </location>
</feature>
<organism evidence="6 7">
    <name type="scientific">Arthrobacter nitrophenolicus</name>
    <dbReference type="NCBI Taxonomy" id="683150"/>
    <lineage>
        <taxon>Bacteria</taxon>
        <taxon>Bacillati</taxon>
        <taxon>Actinomycetota</taxon>
        <taxon>Actinomycetes</taxon>
        <taxon>Micrococcales</taxon>
        <taxon>Micrococcaceae</taxon>
        <taxon>Arthrobacter</taxon>
    </lineage>
</organism>
<dbReference type="Gene3D" id="3.30.9.10">
    <property type="entry name" value="D-Amino Acid Oxidase, subunit A, domain 2"/>
    <property type="match status" value="1"/>
</dbReference>
<dbReference type="RefSeq" id="WP_133352448.1">
    <property type="nucleotide sequence ID" value="NZ_SMZQ01000021.1"/>
</dbReference>
<evidence type="ECO:0000256" key="4">
    <source>
        <dbReference type="ARBA" id="ARBA00023002"/>
    </source>
</evidence>
<dbReference type="PANTHER" id="PTHR10961:SF7">
    <property type="entry name" value="FAD DEPENDENT OXIDOREDUCTASE DOMAIN-CONTAINING PROTEIN"/>
    <property type="match status" value="1"/>
</dbReference>
<comment type="caution">
    <text evidence="6">The sequence shown here is derived from an EMBL/GenBank/DDBJ whole genome shotgun (WGS) entry which is preliminary data.</text>
</comment>
<evidence type="ECO:0000313" key="7">
    <source>
        <dbReference type="Proteomes" id="UP000294621"/>
    </source>
</evidence>
<protein>
    <submittedName>
        <fullName evidence="6">N-methyl-L-tryptophan oxidase</fullName>
        <ecNumber evidence="6">1.5.3.2</ecNumber>
    </submittedName>
</protein>
<evidence type="ECO:0000259" key="5">
    <source>
        <dbReference type="Pfam" id="PF01266"/>
    </source>
</evidence>
<keyword evidence="3" id="KW-0274">FAD</keyword>
<gene>
    <name evidence="6" type="primary">solA</name>
    <name evidence="6" type="ORF">E2R57_21220</name>
</gene>
<dbReference type="PANTHER" id="PTHR10961">
    <property type="entry name" value="PEROXISOMAL SARCOSINE OXIDASE"/>
    <property type="match status" value="1"/>
</dbReference>